<comment type="caution">
    <text evidence="4">The sequence shown here is derived from an EMBL/GenBank/DDBJ whole genome shotgun (WGS) entry which is preliminary data.</text>
</comment>
<keyword evidence="2" id="KW-0472">Membrane</keyword>
<dbReference type="SMART" id="SM00240">
    <property type="entry name" value="FHA"/>
    <property type="match status" value="1"/>
</dbReference>
<dbReference type="PANTHER" id="PTHR23308">
    <property type="entry name" value="NUCLEAR INHIBITOR OF PROTEIN PHOSPHATASE-1"/>
    <property type="match status" value="1"/>
</dbReference>
<dbReference type="EMBL" id="QQZY01000001">
    <property type="protein sequence ID" value="RDI75616.1"/>
    <property type="molecule type" value="Genomic_DNA"/>
</dbReference>
<feature type="domain" description="FHA" evidence="3">
    <location>
        <begin position="93"/>
        <end position="143"/>
    </location>
</feature>
<dbReference type="PROSITE" id="PS50006">
    <property type="entry name" value="FHA_DOMAIN"/>
    <property type="match status" value="1"/>
</dbReference>
<dbReference type="Gene3D" id="2.60.200.20">
    <property type="match status" value="1"/>
</dbReference>
<organism evidence="4 5">
    <name type="scientific">Gaiella occulta</name>
    <dbReference type="NCBI Taxonomy" id="1002870"/>
    <lineage>
        <taxon>Bacteria</taxon>
        <taxon>Bacillati</taxon>
        <taxon>Actinomycetota</taxon>
        <taxon>Thermoleophilia</taxon>
        <taxon>Gaiellales</taxon>
        <taxon>Gaiellaceae</taxon>
        <taxon>Gaiella</taxon>
    </lineage>
</organism>
<protein>
    <submittedName>
        <fullName evidence="4">FHA domain</fullName>
    </submittedName>
</protein>
<accession>A0A7M2YZQ3</accession>
<dbReference type="InterPro" id="IPR000253">
    <property type="entry name" value="FHA_dom"/>
</dbReference>
<sequence>MTGVLGAVDADVALLALKIGFLILLYLFIWAVVRSATRDLRAAPQESLVIGAQEADALRARYEPVVRGPRARLLVLDSPALQAGSMLEVAAPTRLGRGGENAVRLDGDEFVSTRHALLEPRPDGLWVEDLGSTNGTFVNGARVTSARLLRSGDVLRIGQTDLRVER</sequence>
<gene>
    <name evidence="4" type="ORF">Gocc_0035</name>
</gene>
<dbReference type="InterPro" id="IPR008984">
    <property type="entry name" value="SMAD_FHA_dom_sf"/>
</dbReference>
<evidence type="ECO:0000313" key="4">
    <source>
        <dbReference type="EMBL" id="RDI75616.1"/>
    </source>
</evidence>
<name>A0A7M2YZQ3_9ACTN</name>
<dbReference type="InterPro" id="IPR050923">
    <property type="entry name" value="Cell_Proc_Reg/RNA_Proc"/>
</dbReference>
<dbReference type="Pfam" id="PF00498">
    <property type="entry name" value="FHA"/>
    <property type="match status" value="1"/>
</dbReference>
<dbReference type="SUPFAM" id="SSF49879">
    <property type="entry name" value="SMAD/FHA domain"/>
    <property type="match status" value="1"/>
</dbReference>
<dbReference type="CDD" id="cd00060">
    <property type="entry name" value="FHA"/>
    <property type="match status" value="1"/>
</dbReference>
<dbReference type="Proteomes" id="UP000254134">
    <property type="component" value="Unassembled WGS sequence"/>
</dbReference>
<keyword evidence="2" id="KW-1133">Transmembrane helix</keyword>
<evidence type="ECO:0000259" key="3">
    <source>
        <dbReference type="PROSITE" id="PS50006"/>
    </source>
</evidence>
<reference evidence="5" key="2">
    <citation type="journal article" date="2019" name="MicrobiologyOpen">
        <title>High-quality draft genome sequence of Gaiella occulta isolated from a 150 meter deep mineral water borehole and comparison with the genome sequences of other deep-branching lineages of the phylum Actinobacteria.</title>
        <authorList>
            <person name="Severino R."/>
            <person name="Froufe H.J.C."/>
            <person name="Barroso C."/>
            <person name="Albuquerque L."/>
            <person name="Lobo-da-Cunha A."/>
            <person name="da Costa M.S."/>
            <person name="Egas C."/>
        </authorList>
    </citation>
    <scope>NUCLEOTIDE SEQUENCE [LARGE SCALE GENOMIC DNA]</scope>
    <source>
        <strain evidence="5">F2-233</strain>
    </source>
</reference>
<evidence type="ECO:0000256" key="2">
    <source>
        <dbReference type="SAM" id="Phobius"/>
    </source>
</evidence>
<dbReference type="OrthoDB" id="277520at2"/>
<dbReference type="RefSeq" id="WP_114794525.1">
    <property type="nucleotide sequence ID" value="NZ_QQZY01000001.1"/>
</dbReference>
<evidence type="ECO:0000313" key="5">
    <source>
        <dbReference type="Proteomes" id="UP000254134"/>
    </source>
</evidence>
<keyword evidence="5" id="KW-1185">Reference proteome</keyword>
<keyword evidence="1" id="KW-0597">Phosphoprotein</keyword>
<evidence type="ECO:0000256" key="1">
    <source>
        <dbReference type="ARBA" id="ARBA00022553"/>
    </source>
</evidence>
<dbReference type="AlphaFoldDB" id="A0A7M2YZQ3"/>
<reference evidence="4 5" key="1">
    <citation type="submission" date="2018-07" db="EMBL/GenBank/DDBJ databases">
        <title>High-quality-draft genome sequence of Gaiella occulta.</title>
        <authorList>
            <person name="Severino R."/>
            <person name="Froufe H.J.C."/>
            <person name="Rainey F.A."/>
            <person name="Barroso C."/>
            <person name="Albuquerque L."/>
            <person name="Lobo-Da-Cunha A."/>
            <person name="Da Costa M.S."/>
            <person name="Egas C."/>
        </authorList>
    </citation>
    <scope>NUCLEOTIDE SEQUENCE [LARGE SCALE GENOMIC DNA]</scope>
    <source>
        <strain evidence="4 5">F2-233</strain>
    </source>
</reference>
<keyword evidence="2" id="KW-0812">Transmembrane</keyword>
<feature type="transmembrane region" description="Helical" evidence="2">
    <location>
        <begin position="12"/>
        <end position="33"/>
    </location>
</feature>
<proteinExistence type="predicted"/>